<evidence type="ECO:0000256" key="6">
    <source>
        <dbReference type="ARBA" id="ARBA00022840"/>
    </source>
</evidence>
<dbReference type="EC" id="2.7.11.1" evidence="1"/>
<sequence>MKGFSKEEVQKPFTNRQVIDIKSRSDNGGRFYRNNAEIGYESGIWSKFVGLMKNSLNISILNKSSNQLNKLTDNMNSKNHLKEIIMKKSIEKFTDKQTKVGGGLREQKELNIGLKSKVEKSSVSPKSTKISPSLSPLVSFPYSTSSPSSSCSPCSFSSPSSLNENIGISFAEQILNYNSNEYSKVISGQAPVTPTTLDGSSTTTSPAFTNLHFPSPSNNNGSTKYETPNYREIDSSEKSVSSNLKDEYFSNKKNHAVDFSADDNHLNYIMERINQGVLTDFNDKSIAKLDIPLINHYNSHDLIPEASSYFDGNNKRLSNNKGNLLGRGLTSLTKHSSSVSYSPSSLISGKNDKVCYTWKEAKHLISKLKSSSKLYKFNGVPFSDWVHEKIPTLGASPTSCRVQEMFKSRIYFEKDNNEIYVTLFIKKVPRNIWSKQWEMHEIWDGDYVTDGEDFVMEAAALAFLQNHSVGIAPKLYAILEHCEKIDHKENKISYKNISNKSPCDYLLSKDTTHIILVSEYYGEDLLDYLDKCEKKNRNLTDKEKKDLQYKLVLALNNLHSKGLCHLDFTPENILIGSNGINICDFAKSTPIITKNPRHTHYSRKSPKNHLSENFNSNNASFNFINPPPEAYYEFESCEPTVGKGAYMPPECWKIFWKLEENKIQFPLEELMDVDTYNQRNNYPYLSEFSKIHNKSPIKCQDRSMFYFNARIADIYMLGIIMFWIWSDGGIWKYSDTRQDHRYQNLVFSDINFDVFRECRNWNKQLKSLLKKMLEPDPKKRITMSEILSDPWWRCPLDS</sequence>
<dbReference type="PROSITE" id="PS50011">
    <property type="entry name" value="PROTEIN_KINASE_DOM"/>
    <property type="match status" value="1"/>
</dbReference>
<evidence type="ECO:0000313" key="11">
    <source>
        <dbReference type="Proteomes" id="UP000186176"/>
    </source>
</evidence>
<dbReference type="OrthoDB" id="4062651at2759"/>
<keyword evidence="4" id="KW-0547">Nucleotide-binding</keyword>
<evidence type="ECO:0000256" key="7">
    <source>
        <dbReference type="ARBA" id="ARBA00047899"/>
    </source>
</evidence>
<gene>
    <name evidence="10" type="ORF">cubi_02002</name>
</gene>
<dbReference type="SUPFAM" id="SSF56112">
    <property type="entry name" value="Protein kinase-like (PK-like)"/>
    <property type="match status" value="1"/>
</dbReference>
<comment type="caution">
    <text evidence="10">The sequence shown here is derived from an EMBL/GenBank/DDBJ whole genome shotgun (WGS) entry which is preliminary data.</text>
</comment>
<dbReference type="GO" id="GO:0004674">
    <property type="term" value="F:protein serine/threonine kinase activity"/>
    <property type="evidence" value="ECO:0007669"/>
    <property type="project" value="UniProtKB-KW"/>
</dbReference>
<dbReference type="RefSeq" id="XP_028876488.1">
    <property type="nucleotide sequence ID" value="XM_029019014.1"/>
</dbReference>
<dbReference type="PANTHER" id="PTHR24343:SF466">
    <property type="entry name" value="AMP-ACTIVATED PROTEIN KINASE ALPHA SUBUNIT, ISOFORM A"/>
    <property type="match status" value="1"/>
</dbReference>
<evidence type="ECO:0000259" key="9">
    <source>
        <dbReference type="PROSITE" id="PS50011"/>
    </source>
</evidence>
<reference evidence="10 11" key="1">
    <citation type="submission" date="2016-10" db="EMBL/GenBank/DDBJ databases">
        <title>Reductive evolution of mitochondrial metabolism and differential evolution of invasion-related proteins in Cryptosporidium.</title>
        <authorList>
            <person name="Liu S."/>
            <person name="Roellig D.M."/>
            <person name="Guo Y."/>
            <person name="Li N."/>
            <person name="Frace M.A."/>
            <person name="Tang K."/>
            <person name="Zhang L."/>
            <person name="Feng Y."/>
            <person name="Xiao L."/>
        </authorList>
    </citation>
    <scope>NUCLEOTIDE SEQUENCE [LARGE SCALE GENOMIC DNA]</scope>
    <source>
        <strain evidence="10">39726</strain>
    </source>
</reference>
<dbReference type="PROSITE" id="PS00109">
    <property type="entry name" value="PROTEIN_KINASE_TYR"/>
    <property type="match status" value="1"/>
</dbReference>
<dbReference type="InterPro" id="IPR008266">
    <property type="entry name" value="Tyr_kinase_AS"/>
</dbReference>
<dbReference type="Pfam" id="PF00069">
    <property type="entry name" value="Pkinase"/>
    <property type="match status" value="1"/>
</dbReference>
<organism evidence="10 11">
    <name type="scientific">Cryptosporidium ubiquitum</name>
    <dbReference type="NCBI Taxonomy" id="857276"/>
    <lineage>
        <taxon>Eukaryota</taxon>
        <taxon>Sar</taxon>
        <taxon>Alveolata</taxon>
        <taxon>Apicomplexa</taxon>
        <taxon>Conoidasida</taxon>
        <taxon>Coccidia</taxon>
        <taxon>Eucoccidiorida</taxon>
        <taxon>Eimeriorina</taxon>
        <taxon>Cryptosporidiidae</taxon>
        <taxon>Cryptosporidium</taxon>
    </lineage>
</organism>
<comment type="catalytic activity">
    <reaction evidence="7">
        <text>L-threonyl-[protein] + ATP = O-phospho-L-threonyl-[protein] + ADP + H(+)</text>
        <dbReference type="Rhea" id="RHEA:46608"/>
        <dbReference type="Rhea" id="RHEA-COMP:11060"/>
        <dbReference type="Rhea" id="RHEA-COMP:11605"/>
        <dbReference type="ChEBI" id="CHEBI:15378"/>
        <dbReference type="ChEBI" id="CHEBI:30013"/>
        <dbReference type="ChEBI" id="CHEBI:30616"/>
        <dbReference type="ChEBI" id="CHEBI:61977"/>
        <dbReference type="ChEBI" id="CHEBI:456216"/>
        <dbReference type="EC" id="2.7.11.1"/>
    </reaction>
</comment>
<dbReference type="PANTHER" id="PTHR24343">
    <property type="entry name" value="SERINE/THREONINE KINASE"/>
    <property type="match status" value="1"/>
</dbReference>
<keyword evidence="11" id="KW-1185">Reference proteome</keyword>
<dbReference type="Gene3D" id="1.10.510.10">
    <property type="entry name" value="Transferase(Phosphotransferase) domain 1"/>
    <property type="match status" value="1"/>
</dbReference>
<dbReference type="Proteomes" id="UP000186176">
    <property type="component" value="Unassembled WGS sequence"/>
</dbReference>
<accession>A0A1J4MMK8</accession>
<dbReference type="GO" id="GO:0005524">
    <property type="term" value="F:ATP binding"/>
    <property type="evidence" value="ECO:0007669"/>
    <property type="project" value="UniProtKB-KW"/>
</dbReference>
<proteinExistence type="predicted"/>
<evidence type="ECO:0000256" key="8">
    <source>
        <dbReference type="ARBA" id="ARBA00048679"/>
    </source>
</evidence>
<protein>
    <recommendedName>
        <fullName evidence="1">non-specific serine/threonine protein kinase</fullName>
        <ecNumber evidence="1">2.7.11.1</ecNumber>
    </recommendedName>
</protein>
<dbReference type="InterPro" id="IPR011009">
    <property type="entry name" value="Kinase-like_dom_sf"/>
</dbReference>
<keyword evidence="5 10" id="KW-0418">Kinase</keyword>
<evidence type="ECO:0000256" key="3">
    <source>
        <dbReference type="ARBA" id="ARBA00022679"/>
    </source>
</evidence>
<dbReference type="InterPro" id="IPR000719">
    <property type="entry name" value="Prot_kinase_dom"/>
</dbReference>
<evidence type="ECO:0000256" key="5">
    <source>
        <dbReference type="ARBA" id="ARBA00022777"/>
    </source>
</evidence>
<dbReference type="AlphaFoldDB" id="A0A1J4MMK8"/>
<keyword evidence="2" id="KW-0723">Serine/threonine-protein kinase</keyword>
<evidence type="ECO:0000256" key="4">
    <source>
        <dbReference type="ARBA" id="ARBA00022741"/>
    </source>
</evidence>
<keyword evidence="6" id="KW-0067">ATP-binding</keyword>
<evidence type="ECO:0000256" key="2">
    <source>
        <dbReference type="ARBA" id="ARBA00022527"/>
    </source>
</evidence>
<dbReference type="GeneID" id="39978793"/>
<name>A0A1J4MMK8_9CRYT</name>
<feature type="domain" description="Protein kinase" evidence="9">
    <location>
        <begin position="387"/>
        <end position="792"/>
    </location>
</feature>
<dbReference type="SMART" id="SM00220">
    <property type="entry name" value="S_TKc"/>
    <property type="match status" value="1"/>
</dbReference>
<dbReference type="VEuPathDB" id="CryptoDB:cubi_02002"/>
<keyword evidence="3" id="KW-0808">Transferase</keyword>
<evidence type="ECO:0000256" key="1">
    <source>
        <dbReference type="ARBA" id="ARBA00012513"/>
    </source>
</evidence>
<evidence type="ECO:0000313" key="10">
    <source>
        <dbReference type="EMBL" id="OII75481.1"/>
    </source>
</evidence>
<comment type="catalytic activity">
    <reaction evidence="8">
        <text>L-seryl-[protein] + ATP = O-phospho-L-seryl-[protein] + ADP + H(+)</text>
        <dbReference type="Rhea" id="RHEA:17989"/>
        <dbReference type="Rhea" id="RHEA-COMP:9863"/>
        <dbReference type="Rhea" id="RHEA-COMP:11604"/>
        <dbReference type="ChEBI" id="CHEBI:15378"/>
        <dbReference type="ChEBI" id="CHEBI:29999"/>
        <dbReference type="ChEBI" id="CHEBI:30616"/>
        <dbReference type="ChEBI" id="CHEBI:83421"/>
        <dbReference type="ChEBI" id="CHEBI:456216"/>
        <dbReference type="EC" id="2.7.11.1"/>
    </reaction>
</comment>
<dbReference type="EMBL" id="LRBP01000001">
    <property type="protein sequence ID" value="OII75481.1"/>
    <property type="molecule type" value="Genomic_DNA"/>
</dbReference>